<accession>A0A1B8ZQN6</accession>
<evidence type="ECO:0000313" key="4">
    <source>
        <dbReference type="Proteomes" id="UP000093432"/>
    </source>
</evidence>
<reference evidence="3" key="2">
    <citation type="submission" date="2016-07" db="EMBL/GenBank/DDBJ databases">
        <authorList>
            <person name="Jeong J.-J."/>
            <person name="Kim D.W."/>
            <person name="Sang M.K."/>
            <person name="Choi I.-G."/>
            <person name="Kim K.D."/>
        </authorList>
    </citation>
    <scope>NUCLEOTIDE SEQUENCE</scope>
    <source>
        <strain evidence="3">CC-VM-7</strain>
    </source>
</reference>
<dbReference type="EMBL" id="MAYG01000001">
    <property type="protein sequence ID" value="OCA73900.1"/>
    <property type="molecule type" value="Genomic_DNA"/>
</dbReference>
<name>A0A1B8ZQN6_9FLAO</name>
<reference evidence="4" key="1">
    <citation type="submission" date="2016-07" db="EMBL/GenBank/DDBJ databases">
        <authorList>
            <person name="Florea S."/>
            <person name="Webb J.S."/>
            <person name="Jaromczyk J."/>
            <person name="Schardl C.L."/>
        </authorList>
    </citation>
    <scope>NUCLEOTIDE SEQUENCE [LARGE SCALE GENOMIC DNA]</scope>
    <source>
        <strain evidence="4">CC-VM-7</strain>
    </source>
</reference>
<reference evidence="2 5" key="3">
    <citation type="submission" date="2024-01" db="EMBL/GenBank/DDBJ databases">
        <title>Whole genome of Chryseobacterium arthrosphaerae NNCa 2741.</title>
        <authorList>
            <person name="Boriskina E.V."/>
            <person name="Gordinskaya N.A."/>
            <person name="Kropotov V.S."/>
            <person name="Alekseeva A.E."/>
            <person name="Makhova M.A."/>
            <person name="Kryazhev D.V."/>
            <person name="Shkurkina I.S."/>
        </authorList>
    </citation>
    <scope>NUCLEOTIDE SEQUENCE [LARGE SCALE GENOMIC DNA]</scope>
    <source>
        <strain evidence="2 5">NNCa 2741</strain>
    </source>
</reference>
<dbReference type="EMBL" id="JAZGJU010000029">
    <property type="protein sequence ID" value="MEE6128546.1"/>
    <property type="molecule type" value="Genomic_DNA"/>
</dbReference>
<evidence type="ECO:0000256" key="1">
    <source>
        <dbReference type="SAM" id="SignalP"/>
    </source>
</evidence>
<evidence type="ECO:0000313" key="2">
    <source>
        <dbReference type="EMBL" id="MEE6128546.1"/>
    </source>
</evidence>
<evidence type="ECO:0000313" key="5">
    <source>
        <dbReference type="Proteomes" id="UP001350005"/>
    </source>
</evidence>
<organism evidence="3 4">
    <name type="scientific">Chryseobacterium arthrosphaerae</name>
    <dbReference type="NCBI Taxonomy" id="651561"/>
    <lineage>
        <taxon>Bacteria</taxon>
        <taxon>Pseudomonadati</taxon>
        <taxon>Bacteroidota</taxon>
        <taxon>Flavobacteriia</taxon>
        <taxon>Flavobacteriales</taxon>
        <taxon>Weeksellaceae</taxon>
        <taxon>Chryseobacterium group</taxon>
        <taxon>Chryseobacterium</taxon>
    </lineage>
</organism>
<dbReference type="GeneID" id="78301340"/>
<keyword evidence="5" id="KW-1185">Reference proteome</keyword>
<sequence>MLKWISILCSMMYVLATTNAGEVLKVPMFVEHYMEYHGSLSEFVMEHYDNHKKDADWDLDQKLPFINPPIVLTVHAQLPELSFEIKKPKEITIPQKNSIYQEKDFSNLYLSSIFQPPRHS</sequence>
<protein>
    <submittedName>
        <fullName evidence="3">Uncharacterized protein</fullName>
    </submittedName>
</protein>
<proteinExistence type="predicted"/>
<feature type="chain" id="PRO_5008621122" evidence="1">
    <location>
        <begin position="21"/>
        <end position="120"/>
    </location>
</feature>
<feature type="signal peptide" evidence="1">
    <location>
        <begin position="1"/>
        <end position="20"/>
    </location>
</feature>
<dbReference type="STRING" id="651561.BBI00_05890"/>
<dbReference type="RefSeq" id="WP_065397894.1">
    <property type="nucleotide sequence ID" value="NZ_CP064938.1"/>
</dbReference>
<dbReference type="Proteomes" id="UP000093432">
    <property type="component" value="Unassembled WGS sequence"/>
</dbReference>
<gene>
    <name evidence="3" type="ORF">BBI00_05890</name>
    <name evidence="2" type="ORF">V2E39_14215</name>
</gene>
<dbReference type="AlphaFoldDB" id="A0A1B8ZQN6"/>
<dbReference type="OrthoDB" id="894042at2"/>
<evidence type="ECO:0000313" key="3">
    <source>
        <dbReference type="EMBL" id="OCA73900.1"/>
    </source>
</evidence>
<comment type="caution">
    <text evidence="3">The sequence shown here is derived from an EMBL/GenBank/DDBJ whole genome shotgun (WGS) entry which is preliminary data.</text>
</comment>
<dbReference type="Proteomes" id="UP001350005">
    <property type="component" value="Unassembled WGS sequence"/>
</dbReference>
<keyword evidence="1" id="KW-0732">Signal</keyword>